<evidence type="ECO:0000256" key="16">
    <source>
        <dbReference type="HAMAP-Rule" id="MF_00135"/>
    </source>
</evidence>
<evidence type="ECO:0000256" key="2">
    <source>
        <dbReference type="ARBA" id="ARBA00001633"/>
    </source>
</evidence>
<dbReference type="EC" id="4.1.1.48" evidence="15"/>
<reference evidence="19 20" key="1">
    <citation type="submission" date="2020-08" db="EMBL/GenBank/DDBJ databases">
        <title>Genome sequence of Sphingomonas sediminicola KACC 15039T.</title>
        <authorList>
            <person name="Hyun D.-W."/>
            <person name="Bae J.-W."/>
        </authorList>
    </citation>
    <scope>NUCLEOTIDE SEQUENCE [LARGE SCALE GENOMIC DNA]</scope>
    <source>
        <strain evidence="19 20">KACC 15039</strain>
    </source>
</reference>
<keyword evidence="9 15" id="KW-0822">Tryptophan biosynthesis</keyword>
<comment type="similarity">
    <text evidence="16">Belongs to the TrpF family.</text>
</comment>
<organism evidence="19 20">
    <name type="scientific">Sphingomonas sediminicola</name>
    <dbReference type="NCBI Taxonomy" id="386874"/>
    <lineage>
        <taxon>Bacteria</taxon>
        <taxon>Pseudomonadati</taxon>
        <taxon>Pseudomonadota</taxon>
        <taxon>Alphaproteobacteria</taxon>
        <taxon>Sphingomonadales</taxon>
        <taxon>Sphingomonadaceae</taxon>
        <taxon>Sphingomonas</taxon>
    </lineage>
</organism>
<comment type="pathway">
    <text evidence="4 15">Amino-acid biosynthesis; L-tryptophan biosynthesis; L-tryptophan from chorismate: step 4/5.</text>
</comment>
<dbReference type="InterPro" id="IPR013798">
    <property type="entry name" value="Indole-3-glycerol_P_synth_dom"/>
</dbReference>
<comment type="catalytic activity">
    <reaction evidence="1 16">
        <text>N-(5-phospho-beta-D-ribosyl)anthranilate = 1-(2-carboxyphenylamino)-1-deoxy-D-ribulose 5-phosphate</text>
        <dbReference type="Rhea" id="RHEA:21540"/>
        <dbReference type="ChEBI" id="CHEBI:18277"/>
        <dbReference type="ChEBI" id="CHEBI:58613"/>
        <dbReference type="EC" id="5.3.1.24"/>
    </reaction>
</comment>
<dbReference type="InterPro" id="IPR011060">
    <property type="entry name" value="RibuloseP-bd_barrel"/>
</dbReference>
<evidence type="ECO:0000256" key="12">
    <source>
        <dbReference type="ARBA" id="ARBA00023239"/>
    </source>
</evidence>
<dbReference type="Pfam" id="PF00697">
    <property type="entry name" value="PRAI"/>
    <property type="match status" value="1"/>
</dbReference>
<dbReference type="NCBIfam" id="NF006945">
    <property type="entry name" value="PRK09427.1"/>
    <property type="match status" value="1"/>
</dbReference>
<evidence type="ECO:0000256" key="14">
    <source>
        <dbReference type="ARBA" id="ARBA00025592"/>
    </source>
</evidence>
<dbReference type="EC" id="5.3.1.24" evidence="16"/>
<comment type="catalytic activity">
    <reaction evidence="2 15">
        <text>1-(2-carboxyphenylamino)-1-deoxy-D-ribulose 5-phosphate + H(+) = (1S,2R)-1-C-(indol-3-yl)glycerol 3-phosphate + CO2 + H2O</text>
        <dbReference type="Rhea" id="RHEA:23476"/>
        <dbReference type="ChEBI" id="CHEBI:15377"/>
        <dbReference type="ChEBI" id="CHEBI:15378"/>
        <dbReference type="ChEBI" id="CHEBI:16526"/>
        <dbReference type="ChEBI" id="CHEBI:58613"/>
        <dbReference type="ChEBI" id="CHEBI:58866"/>
        <dbReference type="EC" id="4.1.1.48"/>
    </reaction>
</comment>
<evidence type="ECO:0000256" key="9">
    <source>
        <dbReference type="ARBA" id="ARBA00022822"/>
    </source>
</evidence>
<evidence type="ECO:0000256" key="3">
    <source>
        <dbReference type="ARBA" id="ARBA00004664"/>
    </source>
</evidence>
<name>A0ABX6T7S4_9SPHN</name>
<dbReference type="CDD" id="cd00331">
    <property type="entry name" value="IGPS"/>
    <property type="match status" value="1"/>
</dbReference>
<comment type="similarity">
    <text evidence="5">In the N-terminal section; belongs to the TrpC family.</text>
</comment>
<evidence type="ECO:0000256" key="11">
    <source>
        <dbReference type="ARBA" id="ARBA00023235"/>
    </source>
</evidence>
<proteinExistence type="inferred from homology"/>
<dbReference type="GO" id="GO:0004425">
    <property type="term" value="F:indole-3-glycerol-phosphate synthase activity"/>
    <property type="evidence" value="ECO:0007669"/>
    <property type="project" value="UniProtKB-EC"/>
</dbReference>
<dbReference type="CDD" id="cd00405">
    <property type="entry name" value="PRAI"/>
    <property type="match status" value="1"/>
</dbReference>
<dbReference type="RefSeq" id="WP_187708239.1">
    <property type="nucleotide sequence ID" value="NZ_CP060782.1"/>
</dbReference>
<comment type="pathway">
    <text evidence="3 16">Amino-acid biosynthesis; L-tryptophan biosynthesis; L-tryptophan from chorismate: step 3/5.</text>
</comment>
<evidence type="ECO:0000256" key="8">
    <source>
        <dbReference type="ARBA" id="ARBA00022793"/>
    </source>
</evidence>
<evidence type="ECO:0000256" key="6">
    <source>
        <dbReference type="ARBA" id="ARBA00009847"/>
    </source>
</evidence>
<evidence type="ECO:0000256" key="4">
    <source>
        <dbReference type="ARBA" id="ARBA00004696"/>
    </source>
</evidence>
<dbReference type="HAMAP" id="MF_00135">
    <property type="entry name" value="PRAI"/>
    <property type="match status" value="1"/>
</dbReference>
<evidence type="ECO:0000259" key="17">
    <source>
        <dbReference type="Pfam" id="PF00218"/>
    </source>
</evidence>
<evidence type="ECO:0000256" key="5">
    <source>
        <dbReference type="ARBA" id="ARBA00007902"/>
    </source>
</evidence>
<dbReference type="GO" id="GO:0004640">
    <property type="term" value="F:phosphoribosylanthranilate isomerase activity"/>
    <property type="evidence" value="ECO:0007669"/>
    <property type="project" value="UniProtKB-EC"/>
</dbReference>
<comment type="similarity">
    <text evidence="15">Belongs to the TrpC family.</text>
</comment>
<keyword evidence="10 15" id="KW-0057">Aromatic amino acid biosynthesis</keyword>
<dbReference type="PROSITE" id="PS00614">
    <property type="entry name" value="IGPS"/>
    <property type="match status" value="1"/>
</dbReference>
<evidence type="ECO:0000256" key="10">
    <source>
        <dbReference type="ARBA" id="ARBA00023141"/>
    </source>
</evidence>
<dbReference type="HAMAP" id="MF_00134_B">
    <property type="entry name" value="IGPS_B"/>
    <property type="match status" value="1"/>
</dbReference>
<evidence type="ECO:0000259" key="18">
    <source>
        <dbReference type="Pfam" id="PF00697"/>
    </source>
</evidence>
<sequence length="463" mass="49200">MTEPVGVLGEIASAKKQEISSRFDGVALDGLRSEAGKTGRSLISQIQKPGSSFILEIKKASPSAGAIRSDADAGAIARGYSGVADALSVLTDRKFFGGSADDLKAARAAFDAPILAKDFFIDRRQVVEARISGADAVLVMLSLLDDERAREIIDEAQALGMDVLVEVHDEREMRRALALDAPLIGINNRDLRDLTIDLAATERLAGLARDHLLVAESGIDSRADVDRLSGLVNGFLVGSALMRSERPAEAARTLIFGRVKLCGLTIPDDVRAGRPATFAGFVFVPGSPRNLTAEQAAPLAGLARCQGVLPTGVFRNAPLSVVADLATLLNLHAVQLHGNEDVEYVRALRRQLSQDCEIWTAVSVGRSPHPNRGGDRILFDNGNGGTGRTFDWDLIQRHPDLPKALVAGGIGPSNARSASRLGAYAIDAGSALDVMPGMKSPVKTRAFFEALRPACRESLRACA</sequence>
<keyword evidence="8 15" id="KW-0210">Decarboxylase</keyword>
<feature type="domain" description="N-(5'phosphoribosyl) anthranilate isomerase (PRAI)" evidence="18">
    <location>
        <begin position="260"/>
        <end position="449"/>
    </location>
</feature>
<keyword evidence="13" id="KW-0511">Multifunctional enzyme</keyword>
<keyword evidence="7 15" id="KW-0028">Amino-acid biosynthesis</keyword>
<gene>
    <name evidence="19" type="primary">trpCF</name>
    <name evidence="15" type="synonym">trpC</name>
    <name evidence="16" type="synonym">trpF</name>
    <name evidence="19" type="ORF">H9L14_11720</name>
</gene>
<protein>
    <recommendedName>
        <fullName evidence="15 16">Multifunctional fusion protein</fullName>
    </recommendedName>
    <domain>
        <recommendedName>
            <fullName evidence="15">Indole-3-glycerol phosphate synthase</fullName>
            <shortName evidence="15">IGPS</shortName>
            <ecNumber evidence="15">4.1.1.48</ecNumber>
        </recommendedName>
    </domain>
    <domain>
        <recommendedName>
            <fullName evidence="16">N-(5'-phosphoribosyl)anthranilate isomerase</fullName>
            <shortName evidence="16">PRAI</shortName>
            <ecNumber evidence="16">5.3.1.24</ecNumber>
        </recommendedName>
    </domain>
</protein>
<accession>A0ABX6T7S4</accession>
<dbReference type="EMBL" id="CP060782">
    <property type="protein sequence ID" value="QNP45283.1"/>
    <property type="molecule type" value="Genomic_DNA"/>
</dbReference>
<comment type="function">
    <text evidence="14">Bifunctional enzyme that catalyzes two sequential steps of tryptophan biosynthetic pathway. The first reaction is catalyzed by the isomerase, coded by the TrpF domain; the second reaction is catalyzed by the synthase, coded by the TrpC domain.</text>
</comment>
<evidence type="ECO:0000256" key="15">
    <source>
        <dbReference type="HAMAP-Rule" id="MF_00134"/>
    </source>
</evidence>
<dbReference type="InterPro" id="IPR045186">
    <property type="entry name" value="Indole-3-glycerol_P_synth"/>
</dbReference>
<dbReference type="Pfam" id="PF00218">
    <property type="entry name" value="IGPS"/>
    <property type="match status" value="1"/>
</dbReference>
<dbReference type="InterPro" id="IPR013785">
    <property type="entry name" value="Aldolase_TIM"/>
</dbReference>
<keyword evidence="20" id="KW-1185">Reference proteome</keyword>
<feature type="domain" description="Indole-3-glycerol phosphate synthase" evidence="17">
    <location>
        <begin position="10"/>
        <end position="254"/>
    </location>
</feature>
<evidence type="ECO:0000256" key="13">
    <source>
        <dbReference type="ARBA" id="ARBA00023268"/>
    </source>
</evidence>
<evidence type="ECO:0000256" key="7">
    <source>
        <dbReference type="ARBA" id="ARBA00022605"/>
    </source>
</evidence>
<dbReference type="SUPFAM" id="SSF51366">
    <property type="entry name" value="Ribulose-phoshate binding barrel"/>
    <property type="match status" value="2"/>
</dbReference>
<dbReference type="PANTHER" id="PTHR22854">
    <property type="entry name" value="TRYPTOPHAN BIOSYNTHESIS PROTEIN"/>
    <property type="match status" value="1"/>
</dbReference>
<dbReference type="Gene3D" id="3.20.20.70">
    <property type="entry name" value="Aldolase class I"/>
    <property type="match status" value="2"/>
</dbReference>
<evidence type="ECO:0000256" key="1">
    <source>
        <dbReference type="ARBA" id="ARBA00001164"/>
    </source>
</evidence>
<dbReference type="PANTHER" id="PTHR22854:SF2">
    <property type="entry name" value="INDOLE-3-GLYCEROL-PHOSPHATE SYNTHASE"/>
    <property type="match status" value="1"/>
</dbReference>
<dbReference type="Proteomes" id="UP000516105">
    <property type="component" value="Chromosome"/>
</dbReference>
<comment type="similarity">
    <text evidence="6">In the C-terminal section; belongs to the TrpF family.</text>
</comment>
<evidence type="ECO:0000313" key="19">
    <source>
        <dbReference type="EMBL" id="QNP45283.1"/>
    </source>
</evidence>
<dbReference type="InterPro" id="IPR001468">
    <property type="entry name" value="Indole-3-GlycerolPSynthase_CS"/>
</dbReference>
<evidence type="ECO:0000313" key="20">
    <source>
        <dbReference type="Proteomes" id="UP000516105"/>
    </source>
</evidence>
<keyword evidence="11 16" id="KW-0413">Isomerase</keyword>
<dbReference type="InterPro" id="IPR001240">
    <property type="entry name" value="PRAI_dom"/>
</dbReference>
<keyword evidence="12 15" id="KW-0456">Lyase</keyword>